<dbReference type="EMBL" id="NTGA01000016">
    <property type="protein sequence ID" value="PAY23276.1"/>
    <property type="molecule type" value="Genomic_DNA"/>
</dbReference>
<gene>
    <name evidence="2" type="ORF">CEY15_09535</name>
</gene>
<sequence>MTAAQTDQTGRRPATDPAAVEESAPQDQALRPAAERGLTTIPASVVGRIAEQVASEYTHVGGAAGGLLGVGARRDFDSRPSATCDLYGTVAVLTLDVGVAFPVNLSATCRGLRRYVRERVGELTGLQVGRLDIEISWLNPGTATRGALR</sequence>
<evidence type="ECO:0008006" key="4">
    <source>
        <dbReference type="Google" id="ProtNLM"/>
    </source>
</evidence>
<name>A0A2A2WPZ5_9ACTN</name>
<comment type="caution">
    <text evidence="2">The sequence shown here is derived from an EMBL/GenBank/DDBJ whole genome shotgun (WGS) entry which is preliminary data.</text>
</comment>
<evidence type="ECO:0000313" key="3">
    <source>
        <dbReference type="Proteomes" id="UP000218810"/>
    </source>
</evidence>
<keyword evidence="3" id="KW-1185">Reference proteome</keyword>
<reference evidence="3" key="1">
    <citation type="submission" date="2017-09" db="EMBL/GenBank/DDBJ databases">
        <authorList>
            <person name="Zhang Y."/>
            <person name="Huang X."/>
            <person name="Liu J."/>
            <person name="Lu L."/>
            <person name="Peng K."/>
        </authorList>
    </citation>
    <scope>NUCLEOTIDE SEQUENCE [LARGE SCALE GENOMIC DNA]</scope>
    <source>
        <strain evidence="3">S-XJ-1</strain>
    </source>
</reference>
<accession>A0A2A2WPZ5</accession>
<dbReference type="RefSeq" id="WP_095718232.1">
    <property type="nucleotide sequence ID" value="NZ_NTGA01000016.1"/>
</dbReference>
<proteinExistence type="predicted"/>
<protein>
    <recommendedName>
        <fullName evidence="4">Asp23/Gls24 family envelope stress response protein</fullName>
    </recommendedName>
</protein>
<dbReference type="AlphaFoldDB" id="A0A2A2WPZ5"/>
<evidence type="ECO:0000313" key="2">
    <source>
        <dbReference type="EMBL" id="PAY23276.1"/>
    </source>
</evidence>
<organism evidence="2 3">
    <name type="scientific">Dietzia natronolimnaea</name>
    <dbReference type="NCBI Taxonomy" id="161920"/>
    <lineage>
        <taxon>Bacteria</taxon>
        <taxon>Bacillati</taxon>
        <taxon>Actinomycetota</taxon>
        <taxon>Actinomycetes</taxon>
        <taxon>Mycobacteriales</taxon>
        <taxon>Dietziaceae</taxon>
        <taxon>Dietzia</taxon>
    </lineage>
</organism>
<feature type="region of interest" description="Disordered" evidence="1">
    <location>
        <begin position="1"/>
        <end position="30"/>
    </location>
</feature>
<evidence type="ECO:0000256" key="1">
    <source>
        <dbReference type="SAM" id="MobiDB-lite"/>
    </source>
</evidence>
<dbReference type="OrthoDB" id="4412373at2"/>
<dbReference type="Proteomes" id="UP000218810">
    <property type="component" value="Unassembled WGS sequence"/>
</dbReference>